<dbReference type="OMA" id="ANFDWVH"/>
<dbReference type="Proteomes" id="UP000002668">
    <property type="component" value="Genome"/>
</dbReference>
<evidence type="ECO:0000313" key="2">
    <source>
        <dbReference type="Proteomes" id="UP000002668"/>
    </source>
</evidence>
<dbReference type="VEuPathDB" id="FungiDB:LEMA_P077810.1"/>
<dbReference type="GO" id="GO:0005737">
    <property type="term" value="C:cytoplasm"/>
    <property type="evidence" value="ECO:0007669"/>
    <property type="project" value="TreeGrafter"/>
</dbReference>
<dbReference type="eggNOG" id="KOG1502">
    <property type="taxonomic scope" value="Eukaryota"/>
</dbReference>
<sequence length="377" mass="41633">MSKILLTGATGYVGGTVLSELLANTAPQLKSLTLDLLVRNESQAIILKKAYGHRINTIIWQGLHDTIFIEQLAANYDIIINTGSGFIAEGAVAFVNGLAQRVAKDKPAPWMLHISGCTNLADRPLSQPSVPCREWNDARDGSRIYEHMTLLDSQDPYPQRTTELRVLQTASVTGVQAISVNTPCIFGEGSGLFNRQGLVVPLVMMYVLQHGYGFRLSDTANFDRVHVLDLAEIYVRLVQTILERPDRGVGYIPTGHHGILFAEAGRVLIEEINQRCLDVAFSDGVLPRKGTPKEKETRLVSLREIADEITAGQIDIAERGWAGHKATKAVYAREILGWCPQRLEDAWQTTFLDELVAVKEGRRKLTMEGCIGTTQIS</sequence>
<dbReference type="AlphaFoldDB" id="E5A4J4"/>
<dbReference type="SUPFAM" id="SSF51735">
    <property type="entry name" value="NAD(P)-binding Rossmann-fold domains"/>
    <property type="match status" value="1"/>
</dbReference>
<dbReference type="GO" id="GO:0004029">
    <property type="term" value="F:aldehyde dehydrogenase (NAD+) activity"/>
    <property type="evidence" value="ECO:0007669"/>
    <property type="project" value="TreeGrafter"/>
</dbReference>
<dbReference type="OrthoDB" id="10262413at2759"/>
<keyword evidence="2" id="KW-1185">Reference proteome</keyword>
<protein>
    <submittedName>
        <fullName evidence="1">Similar to NAD dependent epimerase/dehydratase family protein</fullName>
    </submittedName>
</protein>
<accession>E5A4J4</accession>
<organism evidence="2">
    <name type="scientific">Leptosphaeria maculans (strain JN3 / isolate v23.1.3 / race Av1-4-5-6-7-8)</name>
    <name type="common">Blackleg fungus</name>
    <name type="synonym">Phoma lingam</name>
    <dbReference type="NCBI Taxonomy" id="985895"/>
    <lineage>
        <taxon>Eukaryota</taxon>
        <taxon>Fungi</taxon>
        <taxon>Dikarya</taxon>
        <taxon>Ascomycota</taxon>
        <taxon>Pezizomycotina</taxon>
        <taxon>Dothideomycetes</taxon>
        <taxon>Pleosporomycetidae</taxon>
        <taxon>Pleosporales</taxon>
        <taxon>Pleosporineae</taxon>
        <taxon>Leptosphaeriaceae</taxon>
        <taxon>Plenodomus</taxon>
        <taxon>Plenodomus lingam/Leptosphaeria maculans species complex</taxon>
    </lineage>
</organism>
<dbReference type="InterPro" id="IPR036291">
    <property type="entry name" value="NAD(P)-bd_dom_sf"/>
</dbReference>
<dbReference type="EMBL" id="FP929134">
    <property type="protein sequence ID" value="CBX98542.1"/>
    <property type="molecule type" value="Genomic_DNA"/>
</dbReference>
<proteinExistence type="predicted"/>
<name>E5A4J4_LEPMJ</name>
<gene>
    <name evidence="1" type="ORF">LEMA_P077810.1</name>
</gene>
<dbReference type="GeneID" id="13282026"/>
<dbReference type="HOGENOM" id="CLU_007383_12_0_1"/>
<reference evidence="2" key="1">
    <citation type="journal article" date="2011" name="Nat. Commun.">
        <title>Effector diversification within compartments of the Leptosphaeria maculans genome affected by Repeat-Induced Point mutations.</title>
        <authorList>
            <person name="Rouxel T."/>
            <person name="Grandaubert J."/>
            <person name="Hane J.K."/>
            <person name="Hoede C."/>
            <person name="van de Wouw A.P."/>
            <person name="Couloux A."/>
            <person name="Dominguez V."/>
            <person name="Anthouard V."/>
            <person name="Bally P."/>
            <person name="Bourras S."/>
            <person name="Cozijnsen A.J."/>
            <person name="Ciuffetti L.M."/>
            <person name="Degrave A."/>
            <person name="Dilmaghani A."/>
            <person name="Duret L."/>
            <person name="Fudal I."/>
            <person name="Goodwin S.B."/>
            <person name="Gout L."/>
            <person name="Glaser N."/>
            <person name="Linglin J."/>
            <person name="Kema G.H.J."/>
            <person name="Lapalu N."/>
            <person name="Lawrence C.B."/>
            <person name="May K."/>
            <person name="Meyer M."/>
            <person name="Ollivier B."/>
            <person name="Poulain J."/>
            <person name="Schoch C.L."/>
            <person name="Simon A."/>
            <person name="Spatafora J.W."/>
            <person name="Stachowiak A."/>
            <person name="Turgeon B.G."/>
            <person name="Tyler B.M."/>
            <person name="Vincent D."/>
            <person name="Weissenbach J."/>
            <person name="Amselem J."/>
            <person name="Quesneville H."/>
            <person name="Oliver R.P."/>
            <person name="Wincker P."/>
            <person name="Balesdent M.-H."/>
            <person name="Howlett B.J."/>
        </authorList>
    </citation>
    <scope>NUCLEOTIDE SEQUENCE [LARGE SCALE GENOMIC DNA]</scope>
    <source>
        <strain evidence="2">JN3 / isolate v23.1.3 / race Av1-4-5-6-7-8</strain>
    </source>
</reference>
<dbReference type="InterPro" id="IPR051783">
    <property type="entry name" value="NAD(P)-dependent_oxidoreduct"/>
</dbReference>
<dbReference type="Gene3D" id="3.40.50.720">
    <property type="entry name" value="NAD(P)-binding Rossmann-like Domain"/>
    <property type="match status" value="1"/>
</dbReference>
<dbReference type="PANTHER" id="PTHR48079">
    <property type="entry name" value="PROTEIN YEEZ"/>
    <property type="match status" value="1"/>
</dbReference>
<dbReference type="STRING" id="985895.E5A4J4"/>
<dbReference type="PANTHER" id="PTHR48079:SF6">
    <property type="entry name" value="NAD(P)-BINDING DOMAIN-CONTAINING PROTEIN-RELATED"/>
    <property type="match status" value="1"/>
</dbReference>
<evidence type="ECO:0000313" key="1">
    <source>
        <dbReference type="EMBL" id="CBX98542.1"/>
    </source>
</evidence>
<dbReference type="InParanoid" id="E5A4J4"/>